<keyword evidence="12" id="KW-1185">Reference proteome</keyword>
<name>A0ABT5N4W8_9BURK</name>
<sequence>MTAPPAPRARPRVLVTRPEPEASAWARALLERGLDAVALPLIEIAAPRQPAAQGCAGAPANALTNVPANVPAGAPLSAPVRALMFVSGNAVQHYFQSTPGALAALAERRCWAPGPGTARALRAAGVPEHLIDTPNAEARQFDSEHLWQQVQHQVQPGDQVLIVRGVDAPAEADSPLPAERAGSGSGREWLSQRVREAGGQVAHQVVYERRPPAADPARQALARAAASDGSWWLFSSSEAVRNLQAWLPGQRWGSARALVTHPRIGEAATAAGFAQVQATRPTLEDVAASIESTA</sequence>
<evidence type="ECO:0000256" key="1">
    <source>
        <dbReference type="ARBA" id="ARBA00004772"/>
    </source>
</evidence>
<dbReference type="Gene3D" id="3.40.50.10090">
    <property type="match status" value="2"/>
</dbReference>
<feature type="domain" description="Tetrapyrrole biosynthesis uroporphyrinogen III synthase" evidence="10">
    <location>
        <begin position="24"/>
        <end position="286"/>
    </location>
</feature>
<keyword evidence="5 9" id="KW-0627">Porphyrin biosynthesis</keyword>
<dbReference type="PANTHER" id="PTHR38042:SF1">
    <property type="entry name" value="UROPORPHYRINOGEN-III SYNTHASE, CHLOROPLASTIC"/>
    <property type="match status" value="1"/>
</dbReference>
<evidence type="ECO:0000259" key="10">
    <source>
        <dbReference type="Pfam" id="PF02602"/>
    </source>
</evidence>
<protein>
    <recommendedName>
        <fullName evidence="7 9">Uroporphyrinogen-III synthase</fullName>
        <ecNumber evidence="3 9">4.2.1.75</ecNumber>
    </recommendedName>
</protein>
<dbReference type="CDD" id="cd06578">
    <property type="entry name" value="HemD"/>
    <property type="match status" value="1"/>
</dbReference>
<dbReference type="InterPro" id="IPR039793">
    <property type="entry name" value="UROS/Hem4"/>
</dbReference>
<dbReference type="EC" id="4.2.1.75" evidence="3 9"/>
<dbReference type="Proteomes" id="UP001528673">
    <property type="component" value="Unassembled WGS sequence"/>
</dbReference>
<comment type="pathway">
    <text evidence="1 9">Porphyrin-containing compound metabolism; protoporphyrin-IX biosynthesis; coproporphyrinogen-III from 5-aminolevulinate: step 3/4.</text>
</comment>
<comment type="similarity">
    <text evidence="2 9">Belongs to the uroporphyrinogen-III synthase family.</text>
</comment>
<dbReference type="EMBL" id="JAQSIP010000016">
    <property type="protein sequence ID" value="MDD0841093.1"/>
    <property type="molecule type" value="Genomic_DNA"/>
</dbReference>
<evidence type="ECO:0000256" key="3">
    <source>
        <dbReference type="ARBA" id="ARBA00013109"/>
    </source>
</evidence>
<evidence type="ECO:0000256" key="7">
    <source>
        <dbReference type="ARBA" id="ARBA00040167"/>
    </source>
</evidence>
<keyword evidence="4 9" id="KW-0456">Lyase</keyword>
<evidence type="ECO:0000256" key="4">
    <source>
        <dbReference type="ARBA" id="ARBA00023239"/>
    </source>
</evidence>
<proteinExistence type="inferred from homology"/>
<gene>
    <name evidence="11" type="ORF">PSQ40_21120</name>
</gene>
<dbReference type="SUPFAM" id="SSF69618">
    <property type="entry name" value="HemD-like"/>
    <property type="match status" value="1"/>
</dbReference>
<comment type="catalytic activity">
    <reaction evidence="8 9">
        <text>hydroxymethylbilane = uroporphyrinogen III + H2O</text>
        <dbReference type="Rhea" id="RHEA:18965"/>
        <dbReference type="ChEBI" id="CHEBI:15377"/>
        <dbReference type="ChEBI" id="CHEBI:57308"/>
        <dbReference type="ChEBI" id="CHEBI:57845"/>
        <dbReference type="EC" id="4.2.1.75"/>
    </reaction>
</comment>
<dbReference type="RefSeq" id="WP_273953881.1">
    <property type="nucleotide sequence ID" value="NZ_JAQSIP010000016.1"/>
</dbReference>
<evidence type="ECO:0000256" key="8">
    <source>
        <dbReference type="ARBA" id="ARBA00048617"/>
    </source>
</evidence>
<reference evidence="11 12" key="1">
    <citation type="submission" date="2023-02" db="EMBL/GenBank/DDBJ databases">
        <title>Bacterial whole genomic sequence of Curvibacter sp. HBC61.</title>
        <authorList>
            <person name="Le V."/>
            <person name="Ko S.-R."/>
            <person name="Ahn C.-Y."/>
            <person name="Oh H.-M."/>
        </authorList>
    </citation>
    <scope>NUCLEOTIDE SEQUENCE [LARGE SCALE GENOMIC DNA]</scope>
    <source>
        <strain evidence="11 12">HBC61</strain>
    </source>
</reference>
<dbReference type="Pfam" id="PF02602">
    <property type="entry name" value="HEM4"/>
    <property type="match status" value="1"/>
</dbReference>
<comment type="caution">
    <text evidence="11">The sequence shown here is derived from an EMBL/GenBank/DDBJ whole genome shotgun (WGS) entry which is preliminary data.</text>
</comment>
<comment type="function">
    <text evidence="6 9">Catalyzes cyclization of the linear tetrapyrrole, hydroxymethylbilane, to the macrocyclic uroporphyrinogen III.</text>
</comment>
<evidence type="ECO:0000256" key="6">
    <source>
        <dbReference type="ARBA" id="ARBA00037589"/>
    </source>
</evidence>
<dbReference type="PANTHER" id="PTHR38042">
    <property type="entry name" value="UROPORPHYRINOGEN-III SYNTHASE, CHLOROPLASTIC"/>
    <property type="match status" value="1"/>
</dbReference>
<evidence type="ECO:0000256" key="5">
    <source>
        <dbReference type="ARBA" id="ARBA00023244"/>
    </source>
</evidence>
<accession>A0ABT5N4W8</accession>
<organism evidence="11 12">
    <name type="scientific">Curvibacter cyanobacteriorum</name>
    <dbReference type="NCBI Taxonomy" id="3026422"/>
    <lineage>
        <taxon>Bacteria</taxon>
        <taxon>Pseudomonadati</taxon>
        <taxon>Pseudomonadota</taxon>
        <taxon>Betaproteobacteria</taxon>
        <taxon>Burkholderiales</taxon>
        <taxon>Comamonadaceae</taxon>
        <taxon>Curvibacter</taxon>
    </lineage>
</organism>
<dbReference type="InterPro" id="IPR003754">
    <property type="entry name" value="4pyrrol_synth_uPrphyn_synth"/>
</dbReference>
<evidence type="ECO:0000256" key="9">
    <source>
        <dbReference type="RuleBase" id="RU366031"/>
    </source>
</evidence>
<evidence type="ECO:0000313" key="12">
    <source>
        <dbReference type="Proteomes" id="UP001528673"/>
    </source>
</evidence>
<evidence type="ECO:0000256" key="2">
    <source>
        <dbReference type="ARBA" id="ARBA00008133"/>
    </source>
</evidence>
<evidence type="ECO:0000313" key="11">
    <source>
        <dbReference type="EMBL" id="MDD0841093.1"/>
    </source>
</evidence>
<dbReference type="InterPro" id="IPR036108">
    <property type="entry name" value="4pyrrol_syn_uPrphyn_synt_sf"/>
</dbReference>